<keyword evidence="3" id="KW-0539">Nucleus</keyword>
<feature type="compositionally biased region" description="Basic and acidic residues" evidence="5">
    <location>
        <begin position="387"/>
        <end position="404"/>
    </location>
</feature>
<feature type="compositionally biased region" description="Acidic residues" evidence="5">
    <location>
        <begin position="363"/>
        <end position="386"/>
    </location>
</feature>
<gene>
    <name evidence="6" type="ORF">CALMAC_LOCUS21213</name>
</gene>
<dbReference type="GO" id="GO:0005634">
    <property type="term" value="C:nucleus"/>
    <property type="evidence" value="ECO:0007669"/>
    <property type="project" value="UniProtKB-SubCell"/>
</dbReference>
<evidence type="ECO:0000313" key="7">
    <source>
        <dbReference type="Proteomes" id="UP000410492"/>
    </source>
</evidence>
<proteinExistence type="inferred from homology"/>
<evidence type="ECO:0008006" key="8">
    <source>
        <dbReference type="Google" id="ProtNLM"/>
    </source>
</evidence>
<dbReference type="EMBL" id="CAACVG010015728">
    <property type="protein sequence ID" value="VEN64757.1"/>
    <property type="molecule type" value="Genomic_DNA"/>
</dbReference>
<comment type="subcellular location">
    <subcellularLocation>
        <location evidence="1">Nucleus</location>
    </subcellularLocation>
</comment>
<evidence type="ECO:0000256" key="3">
    <source>
        <dbReference type="ARBA" id="ARBA00023242"/>
    </source>
</evidence>
<dbReference type="InterPro" id="IPR002164">
    <property type="entry name" value="NAP_family"/>
</dbReference>
<dbReference type="PANTHER" id="PTHR11875">
    <property type="entry name" value="TESTIS-SPECIFIC Y-ENCODED PROTEIN"/>
    <property type="match status" value="1"/>
</dbReference>
<name>A0A653DX95_CALMS</name>
<dbReference type="Gene3D" id="3.30.1120.90">
    <property type="entry name" value="Nucleosome assembly protein"/>
    <property type="match status" value="1"/>
</dbReference>
<evidence type="ECO:0000313" key="6">
    <source>
        <dbReference type="EMBL" id="VEN64757.1"/>
    </source>
</evidence>
<organism evidence="6 7">
    <name type="scientific">Callosobruchus maculatus</name>
    <name type="common">Southern cowpea weevil</name>
    <name type="synonym">Pulse bruchid</name>
    <dbReference type="NCBI Taxonomy" id="64391"/>
    <lineage>
        <taxon>Eukaryota</taxon>
        <taxon>Metazoa</taxon>
        <taxon>Ecdysozoa</taxon>
        <taxon>Arthropoda</taxon>
        <taxon>Hexapoda</taxon>
        <taxon>Insecta</taxon>
        <taxon>Pterygota</taxon>
        <taxon>Neoptera</taxon>
        <taxon>Endopterygota</taxon>
        <taxon>Coleoptera</taxon>
        <taxon>Polyphaga</taxon>
        <taxon>Cucujiformia</taxon>
        <taxon>Chrysomeloidea</taxon>
        <taxon>Chrysomelidae</taxon>
        <taxon>Bruchinae</taxon>
        <taxon>Bruchini</taxon>
        <taxon>Callosobruchus</taxon>
    </lineage>
</organism>
<dbReference type="Proteomes" id="UP000410492">
    <property type="component" value="Unassembled WGS sequence"/>
</dbReference>
<dbReference type="FunFam" id="1.20.5.1500:FF:000001">
    <property type="entry name" value="Nucleosome assembly protein 1-like 1"/>
    <property type="match status" value="1"/>
</dbReference>
<dbReference type="AlphaFoldDB" id="A0A653DX95"/>
<reference evidence="6 7" key="1">
    <citation type="submission" date="2019-01" db="EMBL/GenBank/DDBJ databases">
        <authorList>
            <person name="Sayadi A."/>
        </authorList>
    </citation>
    <scope>NUCLEOTIDE SEQUENCE [LARGE SCALE GENOMIC DNA]</scope>
</reference>
<feature type="compositionally biased region" description="Acidic residues" evidence="5">
    <location>
        <begin position="45"/>
        <end position="56"/>
    </location>
</feature>
<dbReference type="GO" id="GO:0006334">
    <property type="term" value="P:nucleosome assembly"/>
    <property type="evidence" value="ECO:0007669"/>
    <property type="project" value="InterPro"/>
</dbReference>
<protein>
    <recommendedName>
        <fullName evidence="8">Nucleosome assembly protein 1-like 1</fullName>
    </recommendedName>
</protein>
<evidence type="ECO:0000256" key="5">
    <source>
        <dbReference type="SAM" id="MobiDB-lite"/>
    </source>
</evidence>
<dbReference type="SUPFAM" id="SSF143113">
    <property type="entry name" value="NAP-like"/>
    <property type="match status" value="1"/>
</dbReference>
<sequence>MVEKNHKNLATLLWTDTSAQNLYDSHAGSSCSKMATTEQDHSGDCPDDVESVEDEETKQNGDKGFPDIGEDFNAQNAEWLALLPPAVKRRIKALKKLQLDCTKIEAEFFKEVHALECKYHQKYVPLYEKRNCIVNGQYEPTDEESQWPSDDEDELPEAIREKIKLEIDGAKKETDTEDMKGVPEFWLRAIRNISMLGEMVQPHDIPILKHLTDIKTTSREEPMGFSLEFHFSPNEYFTNSVLTKDYQMKCAPEEDEPFAFEGPEIYKCTGCTINWNKGKNVTLKTIKKKQKHKSRGTVRTVTKTVQNDSFFNFFNPPTIPEDTKAEDVDEDLRNLITSDFEIGHYIRERIVPRAIWYFTGECGDDDDEDFEEEEEEEDDDEDEGCDSDGKEGGKASKDQNCKQQ</sequence>
<dbReference type="InterPro" id="IPR037231">
    <property type="entry name" value="NAP-like_sf"/>
</dbReference>
<comment type="similarity">
    <text evidence="2 4">Belongs to the nucleosome assembly protein (NAP) family.</text>
</comment>
<feature type="region of interest" description="Disordered" evidence="5">
    <location>
        <begin position="363"/>
        <end position="404"/>
    </location>
</feature>
<dbReference type="FunFam" id="3.30.1120.90:FF:000001">
    <property type="entry name" value="Nucleosome assembly protein 1-like 1"/>
    <property type="match status" value="1"/>
</dbReference>
<keyword evidence="7" id="KW-1185">Reference proteome</keyword>
<evidence type="ECO:0000256" key="1">
    <source>
        <dbReference type="ARBA" id="ARBA00004123"/>
    </source>
</evidence>
<evidence type="ECO:0000256" key="2">
    <source>
        <dbReference type="ARBA" id="ARBA00009947"/>
    </source>
</evidence>
<dbReference type="Gene3D" id="1.20.5.1500">
    <property type="match status" value="1"/>
</dbReference>
<dbReference type="Pfam" id="PF00956">
    <property type="entry name" value="NAP"/>
    <property type="match status" value="1"/>
</dbReference>
<dbReference type="OrthoDB" id="27325at2759"/>
<evidence type="ECO:0000256" key="4">
    <source>
        <dbReference type="RuleBase" id="RU003876"/>
    </source>
</evidence>
<accession>A0A653DX95</accession>
<feature type="region of interest" description="Disordered" evidence="5">
    <location>
        <begin position="29"/>
        <end position="64"/>
    </location>
</feature>